<dbReference type="AlphaFoldDB" id="A0A392P119"/>
<evidence type="ECO:0000313" key="2">
    <source>
        <dbReference type="Proteomes" id="UP000265520"/>
    </source>
</evidence>
<protein>
    <submittedName>
        <fullName evidence="1">Uncharacterized protein</fullName>
    </submittedName>
</protein>
<dbReference type="EMBL" id="LXQA010059457">
    <property type="protein sequence ID" value="MCI05698.1"/>
    <property type="molecule type" value="Genomic_DNA"/>
</dbReference>
<keyword evidence="2" id="KW-1185">Reference proteome</keyword>
<reference evidence="1 2" key="1">
    <citation type="journal article" date="2018" name="Front. Plant Sci.">
        <title>Red Clover (Trifolium pratense) and Zigzag Clover (T. medium) - A Picture of Genomic Similarities and Differences.</title>
        <authorList>
            <person name="Dluhosova J."/>
            <person name="Istvanek J."/>
            <person name="Nedelnik J."/>
            <person name="Repkova J."/>
        </authorList>
    </citation>
    <scope>NUCLEOTIDE SEQUENCE [LARGE SCALE GENOMIC DNA]</scope>
    <source>
        <strain evidence="2">cv. 10/8</strain>
        <tissue evidence="1">Leaf</tissue>
    </source>
</reference>
<comment type="caution">
    <text evidence="1">The sequence shown here is derived from an EMBL/GenBank/DDBJ whole genome shotgun (WGS) entry which is preliminary data.</text>
</comment>
<proteinExistence type="predicted"/>
<accession>A0A392P119</accession>
<evidence type="ECO:0000313" key="1">
    <source>
        <dbReference type="EMBL" id="MCI05698.1"/>
    </source>
</evidence>
<sequence length="43" mass="4542">SCESGLRSSTKGQKAVVAAEAAFLETDAAHLARLTGRVWLLRA</sequence>
<feature type="non-terminal residue" evidence="1">
    <location>
        <position position="1"/>
    </location>
</feature>
<dbReference type="Proteomes" id="UP000265520">
    <property type="component" value="Unassembled WGS sequence"/>
</dbReference>
<organism evidence="1 2">
    <name type="scientific">Trifolium medium</name>
    <dbReference type="NCBI Taxonomy" id="97028"/>
    <lineage>
        <taxon>Eukaryota</taxon>
        <taxon>Viridiplantae</taxon>
        <taxon>Streptophyta</taxon>
        <taxon>Embryophyta</taxon>
        <taxon>Tracheophyta</taxon>
        <taxon>Spermatophyta</taxon>
        <taxon>Magnoliopsida</taxon>
        <taxon>eudicotyledons</taxon>
        <taxon>Gunneridae</taxon>
        <taxon>Pentapetalae</taxon>
        <taxon>rosids</taxon>
        <taxon>fabids</taxon>
        <taxon>Fabales</taxon>
        <taxon>Fabaceae</taxon>
        <taxon>Papilionoideae</taxon>
        <taxon>50 kb inversion clade</taxon>
        <taxon>NPAAA clade</taxon>
        <taxon>Hologalegina</taxon>
        <taxon>IRL clade</taxon>
        <taxon>Trifolieae</taxon>
        <taxon>Trifolium</taxon>
    </lineage>
</organism>
<name>A0A392P119_9FABA</name>